<dbReference type="AlphaFoldDB" id="A0A2I8VJJ3"/>
<reference evidence="3 4" key="1">
    <citation type="submission" date="2018-01" db="EMBL/GenBank/DDBJ databases">
        <title>Complete genome sequence of Salinigranum rubrum GX10T, an extremely halophilic archaeon isolated from a marine solar saltern.</title>
        <authorList>
            <person name="Han S."/>
        </authorList>
    </citation>
    <scope>NUCLEOTIDE SEQUENCE [LARGE SCALE GENOMIC DNA]</scope>
    <source>
        <strain evidence="3 4">GX10</strain>
    </source>
</reference>
<accession>A0A2I8VJJ3</accession>
<protein>
    <submittedName>
        <fullName evidence="3">Uncharacterized protein</fullName>
    </submittedName>
</protein>
<keyword evidence="2" id="KW-1133">Transmembrane helix</keyword>
<dbReference type="KEGG" id="srub:C2R22_10730"/>
<sequence>MGIFGDAYGAVAGVADHATGSVDESIGRQFDDTPGGGFFEAGPNTDDETESVAGFDPWGDSQSNPLLEVGPARTAYDVVFSYDETLNGQEDTADVLGPTVGGVVDAVVTVDGEEVGSEERKGRTFLLLVGAAIALYLLAPLFEVVAAFGGDDG</sequence>
<dbReference type="Proteomes" id="UP000236584">
    <property type="component" value="Chromosome"/>
</dbReference>
<proteinExistence type="predicted"/>
<keyword evidence="4" id="KW-1185">Reference proteome</keyword>
<name>A0A2I8VJJ3_9EURY</name>
<evidence type="ECO:0000313" key="3">
    <source>
        <dbReference type="EMBL" id="AUV82064.1"/>
    </source>
</evidence>
<organism evidence="3 4">
    <name type="scientific">Salinigranum rubrum</name>
    <dbReference type="NCBI Taxonomy" id="755307"/>
    <lineage>
        <taxon>Archaea</taxon>
        <taxon>Methanobacteriati</taxon>
        <taxon>Methanobacteriota</taxon>
        <taxon>Stenosarchaea group</taxon>
        <taxon>Halobacteria</taxon>
        <taxon>Halobacteriales</taxon>
        <taxon>Haloferacaceae</taxon>
        <taxon>Salinigranum</taxon>
    </lineage>
</organism>
<dbReference type="RefSeq" id="WP_103425753.1">
    <property type="nucleotide sequence ID" value="NZ_CP026309.1"/>
</dbReference>
<dbReference type="EMBL" id="CP026309">
    <property type="protein sequence ID" value="AUV82064.1"/>
    <property type="molecule type" value="Genomic_DNA"/>
</dbReference>
<feature type="region of interest" description="Disordered" evidence="1">
    <location>
        <begin position="42"/>
        <end position="63"/>
    </location>
</feature>
<keyword evidence="2" id="KW-0472">Membrane</keyword>
<gene>
    <name evidence="3" type="ORF">C2R22_10730</name>
</gene>
<evidence type="ECO:0000256" key="1">
    <source>
        <dbReference type="SAM" id="MobiDB-lite"/>
    </source>
</evidence>
<dbReference type="OrthoDB" id="293005at2157"/>
<dbReference type="GeneID" id="35592571"/>
<evidence type="ECO:0000313" key="4">
    <source>
        <dbReference type="Proteomes" id="UP000236584"/>
    </source>
</evidence>
<feature type="transmembrane region" description="Helical" evidence="2">
    <location>
        <begin position="125"/>
        <end position="148"/>
    </location>
</feature>
<evidence type="ECO:0000256" key="2">
    <source>
        <dbReference type="SAM" id="Phobius"/>
    </source>
</evidence>
<keyword evidence="2" id="KW-0812">Transmembrane</keyword>